<reference evidence="2" key="1">
    <citation type="submission" date="2023-04" db="EMBL/GenBank/DDBJ databases">
        <title>Aspergillus oryzae NBRC 4228.</title>
        <authorList>
            <person name="Ichikawa N."/>
            <person name="Sato H."/>
            <person name="Tonouchi N."/>
        </authorList>
    </citation>
    <scope>NUCLEOTIDE SEQUENCE</scope>
    <source>
        <strain evidence="2">NBRC 4228</strain>
    </source>
</reference>
<sequence length="241" mass="27156">MLTLGYLTFPVYSLPESNLLRSPSKSFGNLQMGNSTDVPLPGWVASSTQRGSIDILWSCCVTIVLCCWVSVYPNVGSPKDKWYHPFLDKFNLFCIGLLGPDFLFGIAFGQFSSARRSVKVSDTSQSCVWGFLGGGEKGDDNSIFSKKEYLFIENYSFAFAHVFDLQLFNDDKRFGSSFEWTYTHAFFVDMGGIHLTSPDFPQGFPIDAQQLYYLVTHNHVDLPDMESMDISERNSVDTLSR</sequence>
<dbReference type="PANTHER" id="PTHR35043">
    <property type="entry name" value="TRANSCRIPTION FACTOR DOMAIN-CONTAINING PROTEIN"/>
    <property type="match status" value="1"/>
</dbReference>
<evidence type="ECO:0000313" key="3">
    <source>
        <dbReference type="Proteomes" id="UP001165205"/>
    </source>
</evidence>
<dbReference type="Proteomes" id="UP001165205">
    <property type="component" value="Unassembled WGS sequence"/>
</dbReference>
<evidence type="ECO:0000256" key="1">
    <source>
        <dbReference type="SAM" id="Phobius"/>
    </source>
</evidence>
<evidence type="ECO:0000313" key="2">
    <source>
        <dbReference type="EMBL" id="GMG37764.1"/>
    </source>
</evidence>
<protein>
    <submittedName>
        <fullName evidence="2">Unnamed protein product</fullName>
    </submittedName>
</protein>
<proteinExistence type="predicted"/>
<accession>A0AAN4Z0S7</accession>
<keyword evidence="1" id="KW-0472">Membrane</keyword>
<organism evidence="2 3">
    <name type="scientific">Aspergillus oryzae</name>
    <name type="common">Yellow koji mold</name>
    <dbReference type="NCBI Taxonomy" id="5062"/>
    <lineage>
        <taxon>Eukaryota</taxon>
        <taxon>Fungi</taxon>
        <taxon>Dikarya</taxon>
        <taxon>Ascomycota</taxon>
        <taxon>Pezizomycotina</taxon>
        <taxon>Eurotiomycetes</taxon>
        <taxon>Eurotiomycetidae</taxon>
        <taxon>Eurotiales</taxon>
        <taxon>Aspergillaceae</taxon>
        <taxon>Aspergillus</taxon>
        <taxon>Aspergillus subgen. Circumdati</taxon>
    </lineage>
</organism>
<gene>
    <name evidence="2" type="ORF">Aory04_001256800</name>
</gene>
<name>A0AAN4Z0S7_ASPOZ</name>
<keyword evidence="1" id="KW-0812">Transmembrane</keyword>
<comment type="caution">
    <text evidence="2">The sequence shown here is derived from an EMBL/GenBank/DDBJ whole genome shotgun (WGS) entry which is preliminary data.</text>
</comment>
<dbReference type="PANTHER" id="PTHR35043:SF8">
    <property type="entry name" value="DUF4220 DOMAIN-CONTAINING PROTEIN"/>
    <property type="match status" value="1"/>
</dbReference>
<dbReference type="AlphaFoldDB" id="A0AAN4Z0S7"/>
<keyword evidence="1" id="KW-1133">Transmembrane helix</keyword>
<dbReference type="EMBL" id="BSYA01000257">
    <property type="protein sequence ID" value="GMG37764.1"/>
    <property type="molecule type" value="Genomic_DNA"/>
</dbReference>
<feature type="transmembrane region" description="Helical" evidence="1">
    <location>
        <begin position="90"/>
        <end position="109"/>
    </location>
</feature>
<feature type="transmembrane region" description="Helical" evidence="1">
    <location>
        <begin position="55"/>
        <end position="75"/>
    </location>
</feature>